<comment type="caution">
    <text evidence="1">The sequence shown here is derived from an EMBL/GenBank/DDBJ whole genome shotgun (WGS) entry which is preliminary data.</text>
</comment>
<gene>
    <name evidence="1" type="ORF">EVA_03230</name>
</gene>
<protein>
    <recommendedName>
        <fullName evidence="2">Alpha/beta hydrolase</fullName>
    </recommendedName>
</protein>
<evidence type="ECO:0008006" key="2">
    <source>
        <dbReference type="Google" id="ProtNLM"/>
    </source>
</evidence>
<evidence type="ECO:0000313" key="1">
    <source>
        <dbReference type="EMBL" id="EJX08661.1"/>
    </source>
</evidence>
<dbReference type="AlphaFoldDB" id="J9D7D1"/>
<dbReference type="EMBL" id="AMCI01000567">
    <property type="protein sequence ID" value="EJX08661.1"/>
    <property type="molecule type" value="Genomic_DNA"/>
</dbReference>
<sequence length="70" mass="7788">MFTSKSLLFDLVAGESLKELSIDGELFLYGWTPARDGATGTIVCLHGVASNASRWEEFMKPVRYEIDGIF</sequence>
<reference evidence="1" key="1">
    <citation type="journal article" date="2012" name="PLoS ONE">
        <title>Gene sets for utilization of primary and secondary nutrition supplies in the distal gut of endangered iberian lynx.</title>
        <authorList>
            <person name="Alcaide M."/>
            <person name="Messina E."/>
            <person name="Richter M."/>
            <person name="Bargiela R."/>
            <person name="Peplies J."/>
            <person name="Huws S.A."/>
            <person name="Newbold C.J."/>
            <person name="Golyshin P.N."/>
            <person name="Simon M.A."/>
            <person name="Lopez G."/>
            <person name="Yakimov M.M."/>
            <person name="Ferrer M."/>
        </authorList>
    </citation>
    <scope>NUCLEOTIDE SEQUENCE</scope>
</reference>
<organism evidence="1">
    <name type="scientific">gut metagenome</name>
    <dbReference type="NCBI Taxonomy" id="749906"/>
    <lineage>
        <taxon>unclassified sequences</taxon>
        <taxon>metagenomes</taxon>
        <taxon>organismal metagenomes</taxon>
    </lineage>
</organism>
<name>J9D7D1_9ZZZZ</name>
<accession>J9D7D1</accession>
<proteinExistence type="predicted"/>